<gene>
    <name evidence="2" type="ORF">GETHLI_03530</name>
</gene>
<dbReference type="CDD" id="cd05379">
    <property type="entry name" value="CAP_bacterial"/>
    <property type="match status" value="1"/>
</dbReference>
<organism evidence="2 3">
    <name type="scientific">Geothrix limicola</name>
    <dbReference type="NCBI Taxonomy" id="2927978"/>
    <lineage>
        <taxon>Bacteria</taxon>
        <taxon>Pseudomonadati</taxon>
        <taxon>Acidobacteriota</taxon>
        <taxon>Holophagae</taxon>
        <taxon>Holophagales</taxon>
        <taxon>Holophagaceae</taxon>
        <taxon>Geothrix</taxon>
    </lineage>
</organism>
<dbReference type="RefSeq" id="WP_285569492.1">
    <property type="nucleotide sequence ID" value="NZ_BSDE01000001.1"/>
</dbReference>
<sequence>MWIAALPPAVPQVQAQQAQTSAPTPEKATAFERAVVQEMSDARVRPRAWAKLLREFREGFEGTLWKRPGRTALRTEEGLKAFDEAIAFLESARPVGLLRFNEGLARAARLHAQDLGPRGGVEHASADGSRLSDRLNRLGTWHGVIAENIATLEEDPRQVVIQLLVDDGIPGRGHRRNLFNPDFHQAGCGSAPHRDYRIVTVIDYADGFVPNP</sequence>
<dbReference type="GO" id="GO:0008233">
    <property type="term" value="F:peptidase activity"/>
    <property type="evidence" value="ECO:0007669"/>
    <property type="project" value="UniProtKB-KW"/>
</dbReference>
<dbReference type="PANTHER" id="PTHR31157">
    <property type="entry name" value="SCP DOMAIN-CONTAINING PROTEIN"/>
    <property type="match status" value="1"/>
</dbReference>
<proteinExistence type="predicted"/>
<keyword evidence="2" id="KW-0378">Hydrolase</keyword>
<dbReference type="Pfam" id="PF00188">
    <property type="entry name" value="CAP"/>
    <property type="match status" value="1"/>
</dbReference>
<dbReference type="InterPro" id="IPR014044">
    <property type="entry name" value="CAP_dom"/>
</dbReference>
<keyword evidence="3" id="KW-1185">Reference proteome</keyword>
<dbReference type="InterPro" id="IPR035940">
    <property type="entry name" value="CAP_sf"/>
</dbReference>
<evidence type="ECO:0000259" key="1">
    <source>
        <dbReference type="Pfam" id="PF00188"/>
    </source>
</evidence>
<evidence type="ECO:0000313" key="3">
    <source>
        <dbReference type="Proteomes" id="UP001165069"/>
    </source>
</evidence>
<dbReference type="PANTHER" id="PTHR31157:SF1">
    <property type="entry name" value="SCP DOMAIN-CONTAINING PROTEIN"/>
    <property type="match status" value="1"/>
</dbReference>
<reference evidence="2 3" key="1">
    <citation type="journal article" date="2023" name="Antonie Van Leeuwenhoek">
        <title>Mesoterricola silvestris gen. nov., sp. nov., Mesoterricola sediminis sp. nov., Geothrix oryzae sp. nov., Geothrix edaphica sp. nov., Geothrix rubra sp. nov., and Geothrix limicola sp. nov., six novel members of Acidobacteriota isolated from soils.</title>
        <authorList>
            <person name="Itoh H."/>
            <person name="Sugisawa Y."/>
            <person name="Mise K."/>
            <person name="Xu Z."/>
            <person name="Kuniyasu M."/>
            <person name="Ushijima N."/>
            <person name="Kawano K."/>
            <person name="Kobayashi E."/>
            <person name="Shiratori Y."/>
            <person name="Masuda Y."/>
            <person name="Senoo K."/>
        </authorList>
    </citation>
    <scope>NUCLEOTIDE SEQUENCE [LARGE SCALE GENOMIC DNA]</scope>
    <source>
        <strain evidence="2 3">Red804</strain>
    </source>
</reference>
<evidence type="ECO:0000313" key="2">
    <source>
        <dbReference type="EMBL" id="GLH71851.1"/>
    </source>
</evidence>
<protein>
    <submittedName>
        <fullName evidence="2">Serine protease</fullName>
    </submittedName>
</protein>
<dbReference type="SUPFAM" id="SSF55797">
    <property type="entry name" value="PR-1-like"/>
    <property type="match status" value="1"/>
</dbReference>
<dbReference type="Gene3D" id="3.40.33.10">
    <property type="entry name" value="CAP"/>
    <property type="match status" value="1"/>
</dbReference>
<name>A0ABQ5QBL6_9BACT</name>
<dbReference type="GO" id="GO:0006508">
    <property type="term" value="P:proteolysis"/>
    <property type="evidence" value="ECO:0007669"/>
    <property type="project" value="UniProtKB-KW"/>
</dbReference>
<comment type="caution">
    <text evidence="2">The sequence shown here is derived from an EMBL/GenBank/DDBJ whole genome shotgun (WGS) entry which is preliminary data.</text>
</comment>
<accession>A0ABQ5QBL6</accession>
<feature type="domain" description="SCP" evidence="1">
    <location>
        <begin position="91"/>
        <end position="202"/>
    </location>
</feature>
<dbReference type="EMBL" id="BSDE01000001">
    <property type="protein sequence ID" value="GLH71851.1"/>
    <property type="molecule type" value="Genomic_DNA"/>
</dbReference>
<keyword evidence="2" id="KW-0645">Protease</keyword>
<dbReference type="Proteomes" id="UP001165069">
    <property type="component" value="Unassembled WGS sequence"/>
</dbReference>